<proteinExistence type="predicted"/>
<dbReference type="SUPFAM" id="SSF54909">
    <property type="entry name" value="Dimeric alpha+beta barrel"/>
    <property type="match status" value="1"/>
</dbReference>
<comment type="caution">
    <text evidence="2">The sequence shown here is derived from an EMBL/GenBank/DDBJ whole genome shotgun (WGS) entry which is preliminary data.</text>
</comment>
<evidence type="ECO:0000259" key="1">
    <source>
        <dbReference type="PROSITE" id="PS51725"/>
    </source>
</evidence>
<keyword evidence="3" id="KW-1185">Reference proteome</keyword>
<dbReference type="Pfam" id="PF03992">
    <property type="entry name" value="ABM"/>
    <property type="match status" value="1"/>
</dbReference>
<name>A0ABN3XXV6_9ACTN</name>
<sequence>MPRGRLICATGSEVRPSAPAYRLRSGGDPVGGGPYRGGMIIVSGWIRVDPGARDDYLRGCVTVVEQARAASGCLDFTLGADLVETGRINVYERWESQEALEAFRGSGPEDDRSAMIRDADVARYQISGVGPA</sequence>
<feature type="domain" description="ABM" evidence="1">
    <location>
        <begin position="40"/>
        <end position="129"/>
    </location>
</feature>
<dbReference type="InterPro" id="IPR011008">
    <property type="entry name" value="Dimeric_a/b-barrel"/>
</dbReference>
<reference evidence="2 3" key="1">
    <citation type="journal article" date="2019" name="Int. J. Syst. Evol. Microbiol.">
        <title>The Global Catalogue of Microorganisms (GCM) 10K type strain sequencing project: providing services to taxonomists for standard genome sequencing and annotation.</title>
        <authorList>
            <consortium name="The Broad Institute Genomics Platform"/>
            <consortium name="The Broad Institute Genome Sequencing Center for Infectious Disease"/>
            <person name="Wu L."/>
            <person name="Ma J."/>
        </authorList>
    </citation>
    <scope>NUCLEOTIDE SEQUENCE [LARGE SCALE GENOMIC DNA]</scope>
    <source>
        <strain evidence="2 3">JCM 3106</strain>
    </source>
</reference>
<gene>
    <name evidence="2" type="ORF">GCM10017559_32010</name>
</gene>
<dbReference type="InterPro" id="IPR007138">
    <property type="entry name" value="ABM_dom"/>
</dbReference>
<accession>A0ABN3XXV6</accession>
<evidence type="ECO:0000313" key="3">
    <source>
        <dbReference type="Proteomes" id="UP001499930"/>
    </source>
</evidence>
<organism evidence="2 3">
    <name type="scientific">Streptosporangium longisporum</name>
    <dbReference type="NCBI Taxonomy" id="46187"/>
    <lineage>
        <taxon>Bacteria</taxon>
        <taxon>Bacillati</taxon>
        <taxon>Actinomycetota</taxon>
        <taxon>Actinomycetes</taxon>
        <taxon>Streptosporangiales</taxon>
        <taxon>Streptosporangiaceae</taxon>
        <taxon>Streptosporangium</taxon>
    </lineage>
</organism>
<dbReference type="Proteomes" id="UP001499930">
    <property type="component" value="Unassembled WGS sequence"/>
</dbReference>
<dbReference type="EMBL" id="BAAAWD010000007">
    <property type="protein sequence ID" value="GAA3007464.1"/>
    <property type="molecule type" value="Genomic_DNA"/>
</dbReference>
<dbReference type="Gene3D" id="3.30.70.100">
    <property type="match status" value="1"/>
</dbReference>
<protein>
    <recommendedName>
        <fullName evidence="1">ABM domain-containing protein</fullName>
    </recommendedName>
</protein>
<dbReference type="PROSITE" id="PS51725">
    <property type="entry name" value="ABM"/>
    <property type="match status" value="1"/>
</dbReference>
<evidence type="ECO:0000313" key="2">
    <source>
        <dbReference type="EMBL" id="GAA3007464.1"/>
    </source>
</evidence>